<sequence>VLQTIQILCCLMILSLGAILVSASYPSHFDPAVSKVLMSGYPFVGALCFGVTGSLSIVSGKKSTKPLALSSLISNAMSSVSAGAGLLLLTDGLVTLETASQRCVSGKEYLSSLPYSEYYYSLYEVRDCVSTHKSLTGALVVMLTFTVLQLLLAAYASIFWWRQFYTENPGVSILTCCL</sequence>
<evidence type="ECO:0000256" key="1">
    <source>
        <dbReference type="ARBA" id="ARBA00004141"/>
    </source>
</evidence>
<dbReference type="InterPro" id="IPR030417">
    <property type="entry name" value="MS4A"/>
</dbReference>
<feature type="transmembrane region" description="Helical" evidence="6">
    <location>
        <begin position="67"/>
        <end position="89"/>
    </location>
</feature>
<evidence type="ECO:0000256" key="5">
    <source>
        <dbReference type="ARBA" id="ARBA00023136"/>
    </source>
</evidence>
<evidence type="ECO:0000256" key="6">
    <source>
        <dbReference type="SAM" id="Phobius"/>
    </source>
</evidence>
<dbReference type="Ensembl" id="ENSOGAT00000034038.1">
    <property type="protein sequence ID" value="ENSOGAP00000018293.1"/>
    <property type="gene ID" value="ENSOGAG00000033921.1"/>
</dbReference>
<name>H0XQA2_OTOGA</name>
<feature type="transmembrane region" description="Helical" evidence="6">
    <location>
        <begin position="7"/>
        <end position="28"/>
    </location>
</feature>
<dbReference type="InterPro" id="IPR007237">
    <property type="entry name" value="CD20-like"/>
</dbReference>
<comment type="similarity">
    <text evidence="2">Belongs to the MS4A family.</text>
</comment>
<dbReference type="GO" id="GO:0007166">
    <property type="term" value="P:cell surface receptor signaling pathway"/>
    <property type="evidence" value="ECO:0007669"/>
    <property type="project" value="TreeGrafter"/>
</dbReference>
<dbReference type="InParanoid" id="H0XQA2"/>
<dbReference type="HOGENOM" id="CLU_089673_1_1_1"/>
<dbReference type="GO" id="GO:0005886">
    <property type="term" value="C:plasma membrane"/>
    <property type="evidence" value="ECO:0007669"/>
    <property type="project" value="TreeGrafter"/>
</dbReference>
<evidence type="ECO:0000256" key="3">
    <source>
        <dbReference type="ARBA" id="ARBA00022692"/>
    </source>
</evidence>
<dbReference type="FunCoup" id="H0XQA2">
    <property type="interactions" value="114"/>
</dbReference>
<reference evidence="7" key="2">
    <citation type="submission" date="2025-08" db="UniProtKB">
        <authorList>
            <consortium name="Ensembl"/>
        </authorList>
    </citation>
    <scope>IDENTIFICATION</scope>
</reference>
<evidence type="ECO:0000313" key="7">
    <source>
        <dbReference type="Ensembl" id="ENSOGAP00000018293.1"/>
    </source>
</evidence>
<organism evidence="7 8">
    <name type="scientific">Otolemur garnettii</name>
    <name type="common">Small-eared galago</name>
    <name type="synonym">Garnett's greater bushbaby</name>
    <dbReference type="NCBI Taxonomy" id="30611"/>
    <lineage>
        <taxon>Eukaryota</taxon>
        <taxon>Metazoa</taxon>
        <taxon>Chordata</taxon>
        <taxon>Craniata</taxon>
        <taxon>Vertebrata</taxon>
        <taxon>Euteleostomi</taxon>
        <taxon>Mammalia</taxon>
        <taxon>Eutheria</taxon>
        <taxon>Euarchontoglires</taxon>
        <taxon>Primates</taxon>
        <taxon>Strepsirrhini</taxon>
        <taxon>Lorisiformes</taxon>
        <taxon>Galagidae</taxon>
        <taxon>Otolemur</taxon>
    </lineage>
</organism>
<comment type="subcellular location">
    <subcellularLocation>
        <location evidence="1">Membrane</location>
        <topology evidence="1">Multi-pass membrane protein</topology>
    </subcellularLocation>
</comment>
<feature type="transmembrane region" description="Helical" evidence="6">
    <location>
        <begin position="40"/>
        <end position="60"/>
    </location>
</feature>
<protein>
    <submittedName>
        <fullName evidence="7">Membrane spanning 4-domains A7</fullName>
    </submittedName>
</protein>
<accession>H0XQA2</accession>
<keyword evidence="5 6" id="KW-0472">Membrane</keyword>
<dbReference type="EMBL" id="AAQR03180393">
    <property type="status" value="NOT_ANNOTATED_CDS"/>
    <property type="molecule type" value="Genomic_DNA"/>
</dbReference>
<evidence type="ECO:0000256" key="4">
    <source>
        <dbReference type="ARBA" id="ARBA00022989"/>
    </source>
</evidence>
<dbReference type="GO" id="GO:0005802">
    <property type="term" value="C:trans-Golgi network"/>
    <property type="evidence" value="ECO:0007669"/>
    <property type="project" value="Ensembl"/>
</dbReference>
<dbReference type="PANTHER" id="PTHR23320">
    <property type="entry name" value="MEMBRANE-SPANNING 4-DOMAINS SUBFAMILY A MS4A -RELATED"/>
    <property type="match status" value="1"/>
</dbReference>
<dbReference type="GeneTree" id="ENSGT00940000162779"/>
<dbReference type="PANTHER" id="PTHR23320:SF8">
    <property type="entry name" value="MEMBRANE-SPANNING 4-DOMAINS SUBFAMILY A MEMBER 7"/>
    <property type="match status" value="1"/>
</dbReference>
<dbReference type="Pfam" id="PF04103">
    <property type="entry name" value="CD20"/>
    <property type="match status" value="1"/>
</dbReference>
<dbReference type="AlphaFoldDB" id="H0XQA2"/>
<evidence type="ECO:0000313" key="8">
    <source>
        <dbReference type="Proteomes" id="UP000005225"/>
    </source>
</evidence>
<evidence type="ECO:0000256" key="2">
    <source>
        <dbReference type="ARBA" id="ARBA00009565"/>
    </source>
</evidence>
<feature type="transmembrane region" description="Helical" evidence="6">
    <location>
        <begin position="139"/>
        <end position="161"/>
    </location>
</feature>
<reference evidence="7" key="3">
    <citation type="submission" date="2025-09" db="UniProtKB">
        <authorList>
            <consortium name="Ensembl"/>
        </authorList>
    </citation>
    <scope>IDENTIFICATION</scope>
</reference>
<proteinExistence type="inferred from homology"/>
<keyword evidence="8" id="KW-1185">Reference proteome</keyword>
<dbReference type="OMA" id="PYSSHFN"/>
<dbReference type="eggNOG" id="ENOG502RP28">
    <property type="taxonomic scope" value="Eukaryota"/>
</dbReference>
<dbReference type="Proteomes" id="UP000005225">
    <property type="component" value="Unassembled WGS sequence"/>
</dbReference>
<reference evidence="8" key="1">
    <citation type="submission" date="2011-03" db="EMBL/GenBank/DDBJ databases">
        <title>Version 3 of the genome sequence of Otolemur garnettii (Bushbaby).</title>
        <authorList>
            <consortium name="The Broad Institute Genome Sequencing Platform"/>
            <person name="Di Palma F."/>
            <person name="Johnson J."/>
            <person name="Lander E.S."/>
            <person name="Lindblad-Toh K."/>
            <person name="Jaffe D.B."/>
            <person name="Gnerre S."/>
            <person name="MacCallum I."/>
            <person name="Przybylski D."/>
            <person name="Ribeiro F.J."/>
            <person name="Burton J.N."/>
            <person name="Walker B.J."/>
            <person name="Sharpe T."/>
            <person name="Hall G."/>
        </authorList>
    </citation>
    <scope>NUCLEOTIDE SEQUENCE [LARGE SCALE GENOMIC DNA]</scope>
</reference>
<keyword evidence="3 6" id="KW-0812">Transmembrane</keyword>
<dbReference type="STRING" id="30611.ENSOGAP00000018293"/>
<keyword evidence="4 6" id="KW-1133">Transmembrane helix</keyword>